<reference evidence="1" key="1">
    <citation type="journal article" date="2016" name="PLoS ONE">
        <title>A Site-Specific Integrative Plasmid Found in Pseudomonas aeruginosa Clinical Isolate HS87 along with A Plasmid Carrying an Aminoglycoside-Resistant Gene.</title>
        <authorList>
            <person name="Bi D."/>
            <person name="Xie Y."/>
            <person name="Tai C."/>
            <person name="Jiang X."/>
            <person name="Zhang J."/>
            <person name="Harrison E.M."/>
            <person name="Jia S."/>
            <person name="Deng Z."/>
            <person name="Rajakumar K."/>
            <person name="Ou H.Y."/>
        </authorList>
    </citation>
    <scope>NUCLEOTIDE SEQUENCE</scope>
    <source>
        <strain evidence="1">HS87</strain>
        <plasmid evidence="1">pHS87a</plasmid>
    </source>
</reference>
<dbReference type="AlphaFoldDB" id="A0A0H4P5H1"/>
<geneLocation type="plasmid" evidence="1">
    <name>pHS87a</name>
</geneLocation>
<accession>A0A0H4P5H1</accession>
<organism evidence="1">
    <name type="scientific">Pseudomonas aeruginosa</name>
    <dbReference type="NCBI Taxonomy" id="287"/>
    <lineage>
        <taxon>Bacteria</taxon>
        <taxon>Pseudomonadati</taxon>
        <taxon>Pseudomonadota</taxon>
        <taxon>Gammaproteobacteria</taxon>
        <taxon>Pseudomonadales</taxon>
        <taxon>Pseudomonadaceae</taxon>
        <taxon>Pseudomonas</taxon>
    </lineage>
</organism>
<protein>
    <submittedName>
        <fullName evidence="1">Mobility protein</fullName>
    </submittedName>
</protein>
<keyword evidence="1" id="KW-0614">Plasmid</keyword>
<evidence type="ECO:0000313" key="1">
    <source>
        <dbReference type="EMBL" id="AKP49094.1"/>
    </source>
</evidence>
<gene>
    <name evidence="1" type="primary">tnmB</name>
</gene>
<proteinExistence type="predicted"/>
<sequence length="189" mass="21173">MSPLLCRAMKETSAVCHALLQTPAFFALLRRIDEDLMKVARDRGCCHCGSVLHSANYPRKPRGCPPAAHPDCNTRLSLCCAGCRKRMTPDSVRFLGRRVWLAIVLVLRSSRATGACLDGLPAISWATLKRWRQWWTETFPKTPVGRWLRGLIPPTPEPFIYPDCLLQSVEHDSEDERLAAVLLLLLGPA</sequence>
<dbReference type="EMBL" id="KR106190">
    <property type="protein sequence ID" value="AKP49094.1"/>
    <property type="molecule type" value="Genomic_DNA"/>
</dbReference>
<name>A0A0H4P5H1_PSEAI</name>